<proteinExistence type="predicted"/>
<dbReference type="EC" id="2.3.-.-" evidence="3"/>
<evidence type="ECO:0000313" key="4">
    <source>
        <dbReference type="Proteomes" id="UP001597548"/>
    </source>
</evidence>
<dbReference type="PANTHER" id="PTHR23028">
    <property type="entry name" value="ACETYLTRANSFERASE"/>
    <property type="match status" value="1"/>
</dbReference>
<keyword evidence="4" id="KW-1185">Reference proteome</keyword>
<sequence length="352" mass="41060">MKFIKGFDGLRAISIMFVLLTHLGLSNHLDQGSLLKDNFNLISGSTGVMIFFTISGFLITLLLLHEKHEFQKINYKNFFARRFLRLIPPLLVFYISVVLLMILNYLPKNYLAVTISFFYLYNFVPLKYYVSEIGHTWSLAIEEQFYFIWPFILSYFKKIKSVVFLAVALIVVCIIVKTVYYTPFTVQGKEYQLFNYFFPNRWFIPACLPIMMGSLSAIILFYKHDFLKSIFDIKLLVLSFILFFGQLIIKDLNFIIIETLQPLAVSLLLLWIYFNQDNILTKVLEVKPIAFIGKISYGLYVYQGLFLRTGPGGHLDIQKFPLNIILVVVTAVCSYYLLEKPILKYKSRFKPN</sequence>
<keyword evidence="3" id="KW-0808">Transferase</keyword>
<dbReference type="PANTHER" id="PTHR23028:SF53">
    <property type="entry name" value="ACYL_TRANSF_3 DOMAIN-CONTAINING PROTEIN"/>
    <property type="match status" value="1"/>
</dbReference>
<evidence type="ECO:0000313" key="3">
    <source>
        <dbReference type="EMBL" id="MFD2916267.1"/>
    </source>
</evidence>
<feature type="transmembrane region" description="Helical" evidence="1">
    <location>
        <begin position="109"/>
        <end position="130"/>
    </location>
</feature>
<dbReference type="Pfam" id="PF01757">
    <property type="entry name" value="Acyl_transf_3"/>
    <property type="match status" value="1"/>
</dbReference>
<organism evidence="3 4">
    <name type="scientific">Psychroserpens luteus</name>
    <dbReference type="NCBI Taxonomy" id="1434066"/>
    <lineage>
        <taxon>Bacteria</taxon>
        <taxon>Pseudomonadati</taxon>
        <taxon>Bacteroidota</taxon>
        <taxon>Flavobacteriia</taxon>
        <taxon>Flavobacteriales</taxon>
        <taxon>Flavobacteriaceae</taxon>
        <taxon>Psychroserpens</taxon>
    </lineage>
</organism>
<keyword evidence="1" id="KW-0812">Transmembrane</keyword>
<dbReference type="InterPro" id="IPR050879">
    <property type="entry name" value="Acyltransferase_3"/>
</dbReference>
<keyword evidence="1" id="KW-0472">Membrane</keyword>
<name>A0ABW5ZTJ6_9FLAO</name>
<dbReference type="Proteomes" id="UP001597548">
    <property type="component" value="Unassembled WGS sequence"/>
</dbReference>
<reference evidence="4" key="1">
    <citation type="journal article" date="2019" name="Int. J. Syst. Evol. Microbiol.">
        <title>The Global Catalogue of Microorganisms (GCM) 10K type strain sequencing project: providing services to taxonomists for standard genome sequencing and annotation.</title>
        <authorList>
            <consortium name="The Broad Institute Genomics Platform"/>
            <consortium name="The Broad Institute Genome Sequencing Center for Infectious Disease"/>
            <person name="Wu L."/>
            <person name="Ma J."/>
        </authorList>
    </citation>
    <scope>NUCLEOTIDE SEQUENCE [LARGE SCALE GENOMIC DNA]</scope>
    <source>
        <strain evidence="4">KCTC 32514</strain>
    </source>
</reference>
<keyword evidence="3" id="KW-0012">Acyltransferase</keyword>
<feature type="transmembrane region" description="Helical" evidence="1">
    <location>
        <begin position="162"/>
        <end position="182"/>
    </location>
</feature>
<feature type="transmembrane region" description="Helical" evidence="1">
    <location>
        <begin position="83"/>
        <end position="103"/>
    </location>
</feature>
<feature type="transmembrane region" description="Helical" evidence="1">
    <location>
        <begin position="202"/>
        <end position="222"/>
    </location>
</feature>
<feature type="transmembrane region" description="Helical" evidence="1">
    <location>
        <begin position="41"/>
        <end position="63"/>
    </location>
</feature>
<dbReference type="EMBL" id="JBHUOS010000009">
    <property type="protein sequence ID" value="MFD2916267.1"/>
    <property type="molecule type" value="Genomic_DNA"/>
</dbReference>
<comment type="caution">
    <text evidence="3">The sequence shown here is derived from an EMBL/GenBank/DDBJ whole genome shotgun (WGS) entry which is preliminary data.</text>
</comment>
<dbReference type="InterPro" id="IPR002656">
    <property type="entry name" value="Acyl_transf_3_dom"/>
</dbReference>
<feature type="transmembrane region" description="Helical" evidence="1">
    <location>
        <begin position="255"/>
        <end position="274"/>
    </location>
</feature>
<dbReference type="GO" id="GO:0016746">
    <property type="term" value="F:acyltransferase activity"/>
    <property type="evidence" value="ECO:0007669"/>
    <property type="project" value="UniProtKB-KW"/>
</dbReference>
<feature type="transmembrane region" description="Helical" evidence="1">
    <location>
        <begin position="12"/>
        <end position="29"/>
    </location>
</feature>
<dbReference type="RefSeq" id="WP_194508274.1">
    <property type="nucleotide sequence ID" value="NZ_JADILU010000004.1"/>
</dbReference>
<feature type="transmembrane region" description="Helical" evidence="1">
    <location>
        <begin position="286"/>
        <end position="305"/>
    </location>
</feature>
<feature type="domain" description="Acyltransferase 3" evidence="2">
    <location>
        <begin position="5"/>
        <end position="337"/>
    </location>
</feature>
<feature type="transmembrane region" description="Helical" evidence="1">
    <location>
        <begin position="320"/>
        <end position="338"/>
    </location>
</feature>
<feature type="transmembrane region" description="Helical" evidence="1">
    <location>
        <begin position="229"/>
        <end position="249"/>
    </location>
</feature>
<gene>
    <name evidence="3" type="ORF">ACFS29_11495</name>
</gene>
<evidence type="ECO:0000259" key="2">
    <source>
        <dbReference type="Pfam" id="PF01757"/>
    </source>
</evidence>
<evidence type="ECO:0000256" key="1">
    <source>
        <dbReference type="SAM" id="Phobius"/>
    </source>
</evidence>
<keyword evidence="1" id="KW-1133">Transmembrane helix</keyword>
<accession>A0ABW5ZTJ6</accession>
<protein>
    <submittedName>
        <fullName evidence="3">Acyltransferase family protein</fullName>
        <ecNumber evidence="3">2.3.-.-</ecNumber>
    </submittedName>
</protein>